<comment type="similarity">
    <text evidence="9">Belongs to the PanD family.</text>
</comment>
<name>A0ABP9QZX2_9PSEU</name>
<accession>A0ABP9QZX2</accession>
<dbReference type="PANTHER" id="PTHR21012">
    <property type="entry name" value="ASPARTATE 1-DECARBOXYLASE"/>
    <property type="match status" value="1"/>
</dbReference>
<keyword evidence="3 9" id="KW-0210">Decarboxylase</keyword>
<dbReference type="EMBL" id="BAABJP010000043">
    <property type="protein sequence ID" value="GAA5170010.1"/>
    <property type="molecule type" value="Genomic_DNA"/>
</dbReference>
<proteinExistence type="inferred from homology"/>
<organism evidence="10 11">
    <name type="scientific">Pseudonocardia eucalypti</name>
    <dbReference type="NCBI Taxonomy" id="648755"/>
    <lineage>
        <taxon>Bacteria</taxon>
        <taxon>Bacillati</taxon>
        <taxon>Actinomycetota</taxon>
        <taxon>Actinomycetes</taxon>
        <taxon>Pseudonocardiales</taxon>
        <taxon>Pseudonocardiaceae</taxon>
        <taxon>Pseudonocardia</taxon>
    </lineage>
</organism>
<dbReference type="RefSeq" id="WP_185063530.1">
    <property type="nucleotide sequence ID" value="NZ_BAABJP010000043.1"/>
</dbReference>
<feature type="binding site" evidence="9">
    <location>
        <begin position="74"/>
        <end position="76"/>
    </location>
    <ligand>
        <name>substrate</name>
    </ligand>
</feature>
<feature type="binding site" evidence="9">
    <location>
        <position position="58"/>
    </location>
    <ligand>
        <name>substrate</name>
    </ligand>
</feature>
<protein>
    <recommendedName>
        <fullName evidence="9">Aspartate 1-decarboxylase</fullName>
        <ecNumber evidence="9">4.1.1.11</ecNumber>
    </recommendedName>
    <alternativeName>
        <fullName evidence="9">Aspartate alpha-decarboxylase</fullName>
    </alternativeName>
    <component>
        <recommendedName>
            <fullName evidence="9">Aspartate 1-decarboxylase beta chain</fullName>
        </recommendedName>
    </component>
    <component>
        <recommendedName>
            <fullName evidence="9">Aspartate 1-decarboxylase alpha chain</fullName>
        </recommendedName>
    </component>
</protein>
<sequence length="141" mass="15002">MFTRNMLKSKIHRATVTQADLHYVGSVTVDQDLMDAADLLAGEHVHIVDITNGARLETYVIPGERGTGVIGINGAAAHLVHPGDLVILISYAAMDDATARTYRPRVVFVDADNRQVELGTDPGHAPEGSGLLHGSTQCCSA</sequence>
<evidence type="ECO:0000256" key="3">
    <source>
        <dbReference type="ARBA" id="ARBA00022793"/>
    </source>
</evidence>
<dbReference type="Proteomes" id="UP001428817">
    <property type="component" value="Unassembled WGS sequence"/>
</dbReference>
<dbReference type="PANTHER" id="PTHR21012:SF0">
    <property type="entry name" value="ASPARTATE 1-DECARBOXYLASE"/>
    <property type="match status" value="1"/>
</dbReference>
<dbReference type="Gene3D" id="2.40.40.20">
    <property type="match status" value="1"/>
</dbReference>
<evidence type="ECO:0000256" key="4">
    <source>
        <dbReference type="ARBA" id="ARBA00022813"/>
    </source>
</evidence>
<comment type="function">
    <text evidence="9">Catalyzes the pyruvoyl-dependent decarboxylation of aspartate to produce beta-alanine.</text>
</comment>
<feature type="active site" description="Proton donor" evidence="9">
    <location>
        <position position="59"/>
    </location>
</feature>
<evidence type="ECO:0000256" key="7">
    <source>
        <dbReference type="ARBA" id="ARBA00023270"/>
    </source>
</evidence>
<evidence type="ECO:0000313" key="10">
    <source>
        <dbReference type="EMBL" id="GAA5170010.1"/>
    </source>
</evidence>
<feature type="modified residue" description="Pyruvic acid (Ser)" evidence="9">
    <location>
        <position position="26"/>
    </location>
</feature>
<dbReference type="HAMAP" id="MF_00446">
    <property type="entry name" value="PanD"/>
    <property type="match status" value="1"/>
</dbReference>
<keyword evidence="8 9" id="KW-0670">Pyruvate</keyword>
<evidence type="ECO:0000256" key="9">
    <source>
        <dbReference type="HAMAP-Rule" id="MF_00446"/>
    </source>
</evidence>
<comment type="PTM">
    <text evidence="9">Is synthesized initially as an inactive proenzyme, which is activated by self-cleavage at a specific serine bond to produce a beta-subunit with a hydroxyl group at its C-terminus and an alpha-subunit with a pyruvoyl group at its N-terminus.</text>
</comment>
<feature type="chain" id="PRO_5044941626" description="Aspartate 1-decarboxylase beta chain" evidence="9">
    <location>
        <begin position="1"/>
        <end position="25"/>
    </location>
</feature>
<keyword evidence="7 9" id="KW-0704">Schiff base</keyword>
<dbReference type="InterPro" id="IPR003190">
    <property type="entry name" value="Asp_decarbox"/>
</dbReference>
<feature type="active site" description="Schiff-base intermediate with substrate; via pyruvic acid" evidence="9">
    <location>
        <position position="26"/>
    </location>
</feature>
<comment type="catalytic activity">
    <reaction evidence="9">
        <text>L-aspartate + H(+) = beta-alanine + CO2</text>
        <dbReference type="Rhea" id="RHEA:19497"/>
        <dbReference type="ChEBI" id="CHEBI:15378"/>
        <dbReference type="ChEBI" id="CHEBI:16526"/>
        <dbReference type="ChEBI" id="CHEBI:29991"/>
        <dbReference type="ChEBI" id="CHEBI:57966"/>
        <dbReference type="EC" id="4.1.1.11"/>
    </reaction>
</comment>
<evidence type="ECO:0000256" key="8">
    <source>
        <dbReference type="ARBA" id="ARBA00023317"/>
    </source>
</evidence>
<feature type="chain" id="PRO_5044941625" description="Aspartate 1-decarboxylase alpha chain" evidence="9">
    <location>
        <begin position="26"/>
        <end position="141"/>
    </location>
</feature>
<keyword evidence="11" id="KW-1185">Reference proteome</keyword>
<keyword evidence="5 9" id="KW-0865">Zymogen</keyword>
<dbReference type="NCBIfam" id="TIGR00223">
    <property type="entry name" value="panD"/>
    <property type="match status" value="1"/>
</dbReference>
<gene>
    <name evidence="9" type="primary">panD</name>
    <name evidence="10" type="ORF">GCM10023321_66470</name>
</gene>
<comment type="cofactor">
    <cofactor evidence="9">
        <name>pyruvate</name>
        <dbReference type="ChEBI" id="CHEBI:15361"/>
    </cofactor>
    <text evidence="9">Binds 1 pyruvoyl group covalently per subunit.</text>
</comment>
<comment type="caution">
    <text evidence="10">The sequence shown here is derived from an EMBL/GenBank/DDBJ whole genome shotgun (WGS) entry which is preliminary data.</text>
</comment>
<comment type="subunit">
    <text evidence="9">Heterooctamer of four alpha and four beta subunits.</text>
</comment>
<dbReference type="CDD" id="cd06919">
    <property type="entry name" value="Asp_decarbox"/>
    <property type="match status" value="1"/>
</dbReference>
<comment type="subcellular location">
    <subcellularLocation>
        <location evidence="9">Cytoplasm</location>
    </subcellularLocation>
</comment>
<evidence type="ECO:0000313" key="11">
    <source>
        <dbReference type="Proteomes" id="UP001428817"/>
    </source>
</evidence>
<evidence type="ECO:0000256" key="2">
    <source>
        <dbReference type="ARBA" id="ARBA00022655"/>
    </source>
</evidence>
<comment type="pathway">
    <text evidence="9">Cofactor biosynthesis; (R)-pantothenate biosynthesis; beta-alanine from L-aspartate: step 1/1.</text>
</comment>
<dbReference type="Pfam" id="PF02261">
    <property type="entry name" value="Asp_decarbox"/>
    <property type="match status" value="1"/>
</dbReference>
<dbReference type="InterPro" id="IPR009010">
    <property type="entry name" value="Asp_de-COase-like_dom_sf"/>
</dbReference>
<keyword evidence="2 9" id="KW-0566">Pantothenate biosynthesis</keyword>
<dbReference type="SUPFAM" id="SSF50692">
    <property type="entry name" value="ADC-like"/>
    <property type="match status" value="1"/>
</dbReference>
<keyword evidence="4 9" id="KW-0068">Autocatalytic cleavage</keyword>
<keyword evidence="6 9" id="KW-0456">Lyase</keyword>
<reference evidence="11" key="1">
    <citation type="journal article" date="2019" name="Int. J. Syst. Evol. Microbiol.">
        <title>The Global Catalogue of Microorganisms (GCM) 10K type strain sequencing project: providing services to taxonomists for standard genome sequencing and annotation.</title>
        <authorList>
            <consortium name="The Broad Institute Genomics Platform"/>
            <consortium name="The Broad Institute Genome Sequencing Center for Infectious Disease"/>
            <person name="Wu L."/>
            <person name="Ma J."/>
        </authorList>
    </citation>
    <scope>NUCLEOTIDE SEQUENCE [LARGE SCALE GENOMIC DNA]</scope>
    <source>
        <strain evidence="11">JCM 18303</strain>
    </source>
</reference>
<dbReference type="PIRSF" id="PIRSF006246">
    <property type="entry name" value="Asp_decarbox"/>
    <property type="match status" value="1"/>
</dbReference>
<evidence type="ECO:0000256" key="6">
    <source>
        <dbReference type="ARBA" id="ARBA00023239"/>
    </source>
</evidence>
<evidence type="ECO:0000256" key="5">
    <source>
        <dbReference type="ARBA" id="ARBA00023145"/>
    </source>
</evidence>
<keyword evidence="1 9" id="KW-0963">Cytoplasm</keyword>
<dbReference type="EC" id="4.1.1.11" evidence="9"/>
<evidence type="ECO:0000256" key="1">
    <source>
        <dbReference type="ARBA" id="ARBA00022490"/>
    </source>
</evidence>